<evidence type="ECO:0000256" key="1">
    <source>
        <dbReference type="SAM" id="MobiDB-lite"/>
    </source>
</evidence>
<keyword evidence="3" id="KW-1185">Reference proteome</keyword>
<evidence type="ECO:0008006" key="4">
    <source>
        <dbReference type="Google" id="ProtNLM"/>
    </source>
</evidence>
<protein>
    <recommendedName>
        <fullName evidence="4">F-box domain-containing protein</fullName>
    </recommendedName>
</protein>
<reference evidence="2" key="1">
    <citation type="submission" date="2023-10" db="EMBL/GenBank/DDBJ databases">
        <authorList>
            <person name="Domelevo Entfellner J.-B."/>
        </authorList>
    </citation>
    <scope>NUCLEOTIDE SEQUENCE</scope>
</reference>
<feature type="region of interest" description="Disordered" evidence="1">
    <location>
        <begin position="1"/>
        <end position="22"/>
    </location>
</feature>
<sequence>MSVLMEEGDGGMVENKRDEEEGGIGKVPDDVLIEILVRGGIREWEEIACVNKHWASLLSSHCECFWEAALSYHYPLFPLSSLPLPLPWPGPIPLPNNSKTRFTALYISQRIFASHPQNLQLDHFHEIIGHTYLFLKHQLQLSIMPPHSGILHGTIIDQFIACGKSRDVAHELTSRIWLAFLHNLDDNLHTFSLLKRLAYEGDVFLPYPYTRSVEVQWRVFEKLFTDFRDCFNRAEYYDMLACARSRKKRSIPSFMCITGMN</sequence>
<dbReference type="Proteomes" id="UP001189624">
    <property type="component" value="Chromosome 4"/>
</dbReference>
<dbReference type="SUPFAM" id="SSF81383">
    <property type="entry name" value="F-box domain"/>
    <property type="match status" value="1"/>
</dbReference>
<evidence type="ECO:0000313" key="3">
    <source>
        <dbReference type="Proteomes" id="UP001189624"/>
    </source>
</evidence>
<dbReference type="InterPro" id="IPR036047">
    <property type="entry name" value="F-box-like_dom_sf"/>
</dbReference>
<name>A0AA86VNP9_9FABA</name>
<dbReference type="Gramene" id="rna-AYBTSS11_LOCUS14794">
    <property type="protein sequence ID" value="CAJ1951480.1"/>
    <property type="gene ID" value="gene-AYBTSS11_LOCUS14794"/>
</dbReference>
<dbReference type="AlphaFoldDB" id="A0AA86VNP9"/>
<gene>
    <name evidence="2" type="ORF">AYBTSS11_LOCUS14794</name>
</gene>
<organism evidence="2 3">
    <name type="scientific">Sphenostylis stenocarpa</name>
    <dbReference type="NCBI Taxonomy" id="92480"/>
    <lineage>
        <taxon>Eukaryota</taxon>
        <taxon>Viridiplantae</taxon>
        <taxon>Streptophyta</taxon>
        <taxon>Embryophyta</taxon>
        <taxon>Tracheophyta</taxon>
        <taxon>Spermatophyta</taxon>
        <taxon>Magnoliopsida</taxon>
        <taxon>eudicotyledons</taxon>
        <taxon>Gunneridae</taxon>
        <taxon>Pentapetalae</taxon>
        <taxon>rosids</taxon>
        <taxon>fabids</taxon>
        <taxon>Fabales</taxon>
        <taxon>Fabaceae</taxon>
        <taxon>Papilionoideae</taxon>
        <taxon>50 kb inversion clade</taxon>
        <taxon>NPAAA clade</taxon>
        <taxon>indigoferoid/millettioid clade</taxon>
        <taxon>Phaseoleae</taxon>
        <taxon>Sphenostylis</taxon>
    </lineage>
</organism>
<dbReference type="PANTHER" id="PTHR48155">
    <property type="entry name" value="OS09G0497600 PROTEIN"/>
    <property type="match status" value="1"/>
</dbReference>
<accession>A0AA86VNP9</accession>
<proteinExistence type="predicted"/>
<evidence type="ECO:0000313" key="2">
    <source>
        <dbReference type="EMBL" id="CAJ1951480.1"/>
    </source>
</evidence>
<dbReference type="PANTHER" id="PTHR48155:SF1">
    <property type="entry name" value="F-BOX DOMAIN-CONTAINING PROTEIN"/>
    <property type="match status" value="1"/>
</dbReference>
<dbReference type="EMBL" id="OY731401">
    <property type="protein sequence ID" value="CAJ1951480.1"/>
    <property type="molecule type" value="Genomic_DNA"/>
</dbReference>